<dbReference type="GO" id="GO:0006952">
    <property type="term" value="P:defense response"/>
    <property type="evidence" value="ECO:0007669"/>
    <property type="project" value="InterPro"/>
</dbReference>
<organism evidence="4 5">
    <name type="scientific">Thalictrum thalictroides</name>
    <name type="common">Rue-anemone</name>
    <name type="synonym">Anemone thalictroides</name>
    <dbReference type="NCBI Taxonomy" id="46969"/>
    <lineage>
        <taxon>Eukaryota</taxon>
        <taxon>Viridiplantae</taxon>
        <taxon>Streptophyta</taxon>
        <taxon>Embryophyta</taxon>
        <taxon>Tracheophyta</taxon>
        <taxon>Spermatophyta</taxon>
        <taxon>Magnoliopsida</taxon>
        <taxon>Ranunculales</taxon>
        <taxon>Ranunculaceae</taxon>
        <taxon>Thalictroideae</taxon>
        <taxon>Thalictrum</taxon>
    </lineage>
</organism>
<proteinExistence type="inferred from homology"/>
<dbReference type="OrthoDB" id="1879545at2759"/>
<dbReference type="GO" id="GO:0009738">
    <property type="term" value="P:abscisic acid-activated signaling pathway"/>
    <property type="evidence" value="ECO:0007669"/>
    <property type="project" value="TreeGrafter"/>
</dbReference>
<dbReference type="GO" id="GO:0038023">
    <property type="term" value="F:signaling receptor activity"/>
    <property type="evidence" value="ECO:0007669"/>
    <property type="project" value="TreeGrafter"/>
</dbReference>
<dbReference type="GO" id="GO:0005634">
    <property type="term" value="C:nucleus"/>
    <property type="evidence" value="ECO:0007669"/>
    <property type="project" value="TreeGrafter"/>
</dbReference>
<evidence type="ECO:0000256" key="2">
    <source>
        <dbReference type="ARBA" id="ARBA00022589"/>
    </source>
</evidence>
<dbReference type="GO" id="GO:0009820">
    <property type="term" value="P:alkaloid metabolic process"/>
    <property type="evidence" value="ECO:0007669"/>
    <property type="project" value="UniProtKB-KW"/>
</dbReference>
<keyword evidence="5" id="KW-1185">Reference proteome</keyword>
<dbReference type="GO" id="GO:0004864">
    <property type="term" value="F:protein phosphatase inhibitor activity"/>
    <property type="evidence" value="ECO:0007669"/>
    <property type="project" value="TreeGrafter"/>
</dbReference>
<protein>
    <submittedName>
        <fullName evidence="4">S-norcoclaurine synthase 2-like</fullName>
    </submittedName>
</protein>
<sequence>MSLSLLASSTLSSSAIFTNPLHYSNTKISSSIIHVANKNIAYTCCEQKQQEDNNKNHNIIDRRNVLLGIGGLYGGASAATMVNNKAMMAIAAHLSPHDHSKQQLSLPYDDKKLHAEVWSELVVELPADEIWAVYSSHDLPRLIVELLPTRFDKIDIVEGDGGVGTVLYCVLNPANSGPQTWKEKIIKMDDKTRTKVVRQIEGGYLGIGFHMYEHIFTITPKDANSCIIRMTASFDVDDNSASNASMIIPNWNMGKAIANYVFQSKANKHNAHGN</sequence>
<accession>A0A7J6VDX5</accession>
<dbReference type="GO" id="GO:0010427">
    <property type="term" value="F:abscisic acid binding"/>
    <property type="evidence" value="ECO:0007669"/>
    <property type="project" value="TreeGrafter"/>
</dbReference>
<feature type="domain" description="Bet v I/Major latex protein" evidence="3">
    <location>
        <begin position="120"/>
        <end position="247"/>
    </location>
</feature>
<dbReference type="Proteomes" id="UP000554482">
    <property type="component" value="Unassembled WGS sequence"/>
</dbReference>
<evidence type="ECO:0000256" key="1">
    <source>
        <dbReference type="ARBA" id="ARBA00009744"/>
    </source>
</evidence>
<comment type="similarity">
    <text evidence="1">Belongs to the BetVI family.</text>
</comment>
<dbReference type="InterPro" id="IPR050279">
    <property type="entry name" value="Plant_def-hormone_signal"/>
</dbReference>
<dbReference type="PANTHER" id="PTHR31213:SF19">
    <property type="entry name" value="BET V I_MAJOR LATEX PROTEIN DOMAIN-CONTAINING PROTEIN"/>
    <property type="match status" value="1"/>
</dbReference>
<dbReference type="GO" id="GO:0005737">
    <property type="term" value="C:cytoplasm"/>
    <property type="evidence" value="ECO:0007669"/>
    <property type="project" value="TreeGrafter"/>
</dbReference>
<dbReference type="InterPro" id="IPR023393">
    <property type="entry name" value="START-like_dom_sf"/>
</dbReference>
<dbReference type="AlphaFoldDB" id="A0A7J6VDX5"/>
<evidence type="ECO:0000259" key="3">
    <source>
        <dbReference type="Pfam" id="PF00407"/>
    </source>
</evidence>
<evidence type="ECO:0000313" key="4">
    <source>
        <dbReference type="EMBL" id="KAF5182405.1"/>
    </source>
</evidence>
<dbReference type="Gene3D" id="3.30.530.20">
    <property type="match status" value="1"/>
</dbReference>
<gene>
    <name evidence="4" type="ORF">FRX31_028012</name>
</gene>
<evidence type="ECO:0000313" key="5">
    <source>
        <dbReference type="Proteomes" id="UP000554482"/>
    </source>
</evidence>
<name>A0A7J6VDX5_THATH</name>
<reference evidence="4 5" key="1">
    <citation type="submission" date="2020-06" db="EMBL/GenBank/DDBJ databases">
        <title>Transcriptomic and genomic resources for Thalictrum thalictroides and T. hernandezii: Facilitating candidate gene discovery in an emerging model plant lineage.</title>
        <authorList>
            <person name="Arias T."/>
            <person name="Riano-Pachon D.M."/>
            <person name="Di Stilio V.S."/>
        </authorList>
    </citation>
    <scope>NUCLEOTIDE SEQUENCE [LARGE SCALE GENOMIC DNA]</scope>
    <source>
        <strain evidence="5">cv. WT478/WT964</strain>
        <tissue evidence="4">Leaves</tissue>
    </source>
</reference>
<dbReference type="SUPFAM" id="SSF55961">
    <property type="entry name" value="Bet v1-like"/>
    <property type="match status" value="1"/>
</dbReference>
<keyword evidence="2" id="KW-0017">Alkaloid metabolism</keyword>
<comment type="caution">
    <text evidence="4">The sequence shown here is derived from an EMBL/GenBank/DDBJ whole genome shotgun (WGS) entry which is preliminary data.</text>
</comment>
<dbReference type="PANTHER" id="PTHR31213">
    <property type="entry name" value="OS08G0374000 PROTEIN-RELATED"/>
    <property type="match status" value="1"/>
</dbReference>
<dbReference type="Pfam" id="PF00407">
    <property type="entry name" value="Bet_v_1"/>
    <property type="match status" value="1"/>
</dbReference>
<dbReference type="EMBL" id="JABWDY010034787">
    <property type="protein sequence ID" value="KAF5182405.1"/>
    <property type="molecule type" value="Genomic_DNA"/>
</dbReference>
<dbReference type="CDD" id="cd07816">
    <property type="entry name" value="Bet_v1-like"/>
    <property type="match status" value="1"/>
</dbReference>
<dbReference type="InterPro" id="IPR000916">
    <property type="entry name" value="Bet_v_I/MLP"/>
</dbReference>